<dbReference type="SUPFAM" id="SSF50182">
    <property type="entry name" value="Sm-like ribonucleoproteins"/>
    <property type="match status" value="1"/>
</dbReference>
<dbReference type="GO" id="GO:0055085">
    <property type="term" value="P:transmembrane transport"/>
    <property type="evidence" value="ECO:0007669"/>
    <property type="project" value="InterPro"/>
</dbReference>
<dbReference type="Gene3D" id="2.30.30.60">
    <property type="match status" value="1"/>
</dbReference>
<evidence type="ECO:0000256" key="1">
    <source>
        <dbReference type="ARBA" id="ARBA00004370"/>
    </source>
</evidence>
<evidence type="ECO:0000313" key="7">
    <source>
        <dbReference type="EMBL" id="MCQ6962624.1"/>
    </source>
</evidence>
<feature type="transmembrane region" description="Helical" evidence="5">
    <location>
        <begin position="63"/>
        <end position="89"/>
    </location>
</feature>
<feature type="domain" description="Mechanosensitive ion channel MscS" evidence="6">
    <location>
        <begin position="151"/>
        <end position="218"/>
    </location>
</feature>
<proteinExistence type="predicted"/>
<keyword evidence="8" id="KW-1185">Reference proteome</keyword>
<feature type="transmembrane region" description="Helical" evidence="5">
    <location>
        <begin position="134"/>
        <end position="161"/>
    </location>
</feature>
<comment type="subcellular location">
    <subcellularLocation>
        <location evidence="1">Membrane</location>
    </subcellularLocation>
</comment>
<dbReference type="Proteomes" id="UP001206983">
    <property type="component" value="Unassembled WGS sequence"/>
</dbReference>
<gene>
    <name evidence="7" type="ORF">PV02_05720</name>
</gene>
<accession>A0AAE3HAM1</accession>
<feature type="transmembrane region" description="Helical" evidence="5">
    <location>
        <begin position="109"/>
        <end position="128"/>
    </location>
</feature>
<keyword evidence="2 5" id="KW-0812">Transmembrane</keyword>
<evidence type="ECO:0000313" key="8">
    <source>
        <dbReference type="Proteomes" id="UP001206983"/>
    </source>
</evidence>
<keyword evidence="4 5" id="KW-0472">Membrane</keyword>
<dbReference type="InterPro" id="IPR006685">
    <property type="entry name" value="MscS_channel_2nd"/>
</dbReference>
<organism evidence="7 8">
    <name type="scientific">Methanolobus chelungpuianus</name>
    <dbReference type="NCBI Taxonomy" id="502115"/>
    <lineage>
        <taxon>Archaea</taxon>
        <taxon>Methanobacteriati</taxon>
        <taxon>Methanobacteriota</taxon>
        <taxon>Stenosarchaea group</taxon>
        <taxon>Methanomicrobia</taxon>
        <taxon>Methanosarcinales</taxon>
        <taxon>Methanosarcinaceae</taxon>
        <taxon>Methanolobus</taxon>
    </lineage>
</organism>
<dbReference type="RefSeq" id="WP_256622432.1">
    <property type="nucleotide sequence ID" value="NZ_JTEO01000004.1"/>
</dbReference>
<name>A0AAE3HAM1_9EURY</name>
<evidence type="ECO:0000259" key="6">
    <source>
        <dbReference type="Pfam" id="PF00924"/>
    </source>
</evidence>
<dbReference type="Pfam" id="PF00924">
    <property type="entry name" value="MS_channel_2nd"/>
    <property type="match status" value="1"/>
</dbReference>
<evidence type="ECO:0000256" key="5">
    <source>
        <dbReference type="SAM" id="Phobius"/>
    </source>
</evidence>
<evidence type="ECO:0000256" key="2">
    <source>
        <dbReference type="ARBA" id="ARBA00022692"/>
    </source>
</evidence>
<dbReference type="AlphaFoldDB" id="A0AAE3HAM1"/>
<evidence type="ECO:0000256" key="4">
    <source>
        <dbReference type="ARBA" id="ARBA00023136"/>
    </source>
</evidence>
<feature type="transmembrane region" description="Helical" evidence="5">
    <location>
        <begin position="33"/>
        <end position="51"/>
    </location>
</feature>
<dbReference type="GO" id="GO:0016020">
    <property type="term" value="C:membrane"/>
    <property type="evidence" value="ECO:0007669"/>
    <property type="project" value="UniProtKB-SubCell"/>
</dbReference>
<dbReference type="InterPro" id="IPR010920">
    <property type="entry name" value="LSM_dom_sf"/>
</dbReference>
<dbReference type="PANTHER" id="PTHR30566:SF5">
    <property type="entry name" value="MECHANOSENSITIVE ION CHANNEL PROTEIN 1, MITOCHONDRIAL-RELATED"/>
    <property type="match status" value="1"/>
</dbReference>
<reference evidence="7 8" key="1">
    <citation type="journal article" date="2011" name="Appl. Environ. Microbiol.">
        <title>Methanogenic archaea isolated from Taiwan's Chelungpu fault.</title>
        <authorList>
            <person name="Wu S.Y."/>
            <person name="Lai M.C."/>
        </authorList>
    </citation>
    <scope>NUCLEOTIDE SEQUENCE [LARGE SCALE GENOMIC DNA]</scope>
    <source>
        <strain evidence="7 8">St545Mb</strain>
    </source>
</reference>
<comment type="caution">
    <text evidence="7">The sequence shown here is derived from an EMBL/GenBank/DDBJ whole genome shotgun (WGS) entry which is preliminary data.</text>
</comment>
<dbReference type="InterPro" id="IPR023408">
    <property type="entry name" value="MscS_beta-dom_sf"/>
</dbReference>
<sequence length="317" mass="36326">MPISKILRKKRADEALTKVKVKAGTINKALNKLILFFMFVILPLQAAIIAIRQEYIVVPELILVFLEAIVTILVSYTLATVFIKLTIYLVPDRFDGAGTQEEKILFSKIYVAFIYALSTLVVFWQLGIDSRDMAIFLGLIATGFAFALRDVIFSYFAWFILLTKKPFKIGDYIEIGDEEGMVKHIGLFYVVVDHTPSTYEDFHKIPNKVFLEKTITNHGKGKFRLTFDYYLKDIPAYLDDRIESIREKARSAGYGDARFHLDSDHDGLKLTTEYRATFESREKTRHNLLCIIMEELGILGSNEAPVAHDRKKARYSL</sequence>
<keyword evidence="3 5" id="KW-1133">Transmembrane helix</keyword>
<dbReference type="PANTHER" id="PTHR30566">
    <property type="entry name" value="YNAI-RELATED MECHANOSENSITIVE ION CHANNEL"/>
    <property type="match status" value="1"/>
</dbReference>
<evidence type="ECO:0000256" key="3">
    <source>
        <dbReference type="ARBA" id="ARBA00022989"/>
    </source>
</evidence>
<dbReference type="EMBL" id="JTEO01000004">
    <property type="protein sequence ID" value="MCQ6962624.1"/>
    <property type="molecule type" value="Genomic_DNA"/>
</dbReference>
<protein>
    <submittedName>
        <fullName evidence="7">Mechanosensitive ion channel protein MscS</fullName>
    </submittedName>
</protein>